<organism evidence="1 2">
    <name type="scientific">Amphibalanus amphitrite</name>
    <name type="common">Striped barnacle</name>
    <name type="synonym">Balanus amphitrite</name>
    <dbReference type="NCBI Taxonomy" id="1232801"/>
    <lineage>
        <taxon>Eukaryota</taxon>
        <taxon>Metazoa</taxon>
        <taxon>Ecdysozoa</taxon>
        <taxon>Arthropoda</taxon>
        <taxon>Crustacea</taxon>
        <taxon>Multicrustacea</taxon>
        <taxon>Cirripedia</taxon>
        <taxon>Thoracica</taxon>
        <taxon>Thoracicalcarea</taxon>
        <taxon>Balanomorpha</taxon>
        <taxon>Balanoidea</taxon>
        <taxon>Balanidae</taxon>
        <taxon>Amphibalaninae</taxon>
        <taxon>Amphibalanus</taxon>
    </lineage>
</organism>
<reference evidence="1 2" key="1">
    <citation type="submission" date="2019-07" db="EMBL/GenBank/DDBJ databases">
        <title>Draft genome assembly of a fouling barnacle, Amphibalanus amphitrite (Darwin, 1854): The first reference genome for Thecostraca.</title>
        <authorList>
            <person name="Kim W."/>
        </authorList>
    </citation>
    <scope>NUCLEOTIDE SEQUENCE [LARGE SCALE GENOMIC DNA]</scope>
    <source>
        <strain evidence="1">SNU_AA5</strain>
        <tissue evidence="1">Soma without cirri and trophi</tissue>
    </source>
</reference>
<keyword evidence="2" id="KW-1185">Reference proteome</keyword>
<dbReference type="EMBL" id="VIIS01000956">
    <property type="protein sequence ID" value="KAF0303304.1"/>
    <property type="molecule type" value="Genomic_DNA"/>
</dbReference>
<dbReference type="OrthoDB" id="5988971at2759"/>
<evidence type="ECO:0000313" key="1">
    <source>
        <dbReference type="EMBL" id="KAF0303304.1"/>
    </source>
</evidence>
<dbReference type="Proteomes" id="UP000440578">
    <property type="component" value="Unassembled WGS sequence"/>
</dbReference>
<evidence type="ECO:0000313" key="2">
    <source>
        <dbReference type="Proteomes" id="UP000440578"/>
    </source>
</evidence>
<comment type="caution">
    <text evidence="1">The sequence shown here is derived from an EMBL/GenBank/DDBJ whole genome shotgun (WGS) entry which is preliminary data.</text>
</comment>
<proteinExistence type="predicted"/>
<name>A0A6A4WHJ0_AMPAM</name>
<dbReference type="AlphaFoldDB" id="A0A6A4WHJ0"/>
<sequence>MGRNDARRVPSKKSQNETGLIVATCRHSVILGGVNMFCGELYAYSHFLHQLRFPNVQFLRYMKHSLGLTAYRRTQQPKISEKQRKKAQFCLKIKNWTAKDFSQVIWSDDSMFEHVKELMALLISAWAMIATLQNLAAGMPQRVAKCLAMKGGLIGR</sequence>
<accession>A0A6A4WHJ0</accession>
<gene>
    <name evidence="1" type="ORF">FJT64_024706</name>
</gene>
<protein>
    <submittedName>
        <fullName evidence="1">Uncharacterized protein</fullName>
    </submittedName>
</protein>